<reference evidence="1 2" key="1">
    <citation type="submission" date="2011-02" db="EMBL/GenBank/DDBJ databases">
        <authorList>
            <person name="Muzny D."/>
            <person name="Qin X."/>
            <person name="Deng J."/>
            <person name="Jiang H."/>
            <person name="Liu Y."/>
            <person name="Qu J."/>
            <person name="Song X.-Z."/>
            <person name="Zhang L."/>
            <person name="Thornton R."/>
            <person name="Coyle M."/>
            <person name="Francisco L."/>
            <person name="Jackson L."/>
            <person name="Javaid M."/>
            <person name="Korchina V."/>
            <person name="Kovar C."/>
            <person name="Mata R."/>
            <person name="Mathew T."/>
            <person name="Ngo R."/>
            <person name="Nguyen L."/>
            <person name="Nguyen N."/>
            <person name="Okwuonu G."/>
            <person name="Ongeri F."/>
            <person name="Pham C."/>
            <person name="Simmons D."/>
            <person name="Wilczek-Boney K."/>
            <person name="Hale W."/>
            <person name="Jakkamsetti A."/>
            <person name="Pham P."/>
            <person name="Ruth R."/>
            <person name="San Lucas F."/>
            <person name="Warren J."/>
            <person name="Zhang J."/>
            <person name="Zhao Z."/>
            <person name="Zhou C."/>
            <person name="Zhu D."/>
            <person name="Lee S."/>
            <person name="Bess C."/>
            <person name="Blankenburg K."/>
            <person name="Forbes L."/>
            <person name="Fu Q."/>
            <person name="Gubbala S."/>
            <person name="Hirani K."/>
            <person name="Jayaseelan J.C."/>
            <person name="Lara F."/>
            <person name="Munidasa M."/>
            <person name="Palculict T."/>
            <person name="Patil S."/>
            <person name="Pu L.-L."/>
            <person name="Saada N."/>
            <person name="Tang L."/>
            <person name="Weissenberger G."/>
            <person name="Zhu Y."/>
            <person name="Hemphill L."/>
            <person name="Shang Y."/>
            <person name="Youmans B."/>
            <person name="Ayvaz T."/>
            <person name="Ross M."/>
            <person name="Santibanez J."/>
            <person name="Aqrawi P."/>
            <person name="Gross S."/>
            <person name="Joshi V."/>
            <person name="Fowler G."/>
            <person name="Nazareth L."/>
            <person name="Reid J."/>
            <person name="Worley K."/>
            <person name="Petrosino J."/>
            <person name="Highlander S."/>
            <person name="Gibbs R."/>
        </authorList>
    </citation>
    <scope>NUCLEOTIDE SEQUENCE [LARGE SCALE GENOMIC DNA]</scope>
    <source>
        <strain evidence="1 2">SK115</strain>
    </source>
</reference>
<gene>
    <name evidence="1" type="primary">lacX</name>
    <name evidence="1" type="ORF">HMPREF9382_0355</name>
</gene>
<evidence type="ECO:0000313" key="1">
    <source>
        <dbReference type="EMBL" id="EGD32422.1"/>
    </source>
</evidence>
<name>F0I6C2_STRSA</name>
<sequence length="299" mass="34322">MVIELSNEFLTVQFKERGGELASIKDRDGVEYLWQGDPEYWSGQAPVLFPNCGSVRNDKAMYIMEDGEVLEGILPRHGLVRKKDFQFTQINERQVMFTIENNEEMLEQYPYPFRLTIFYSLDESKIEIEYLVENLGTKNLMPYFIGAHPGFNCPLIPGESYEDYSIEFEREESCTIPESFPDTGLIDVNARHSFLVKQKSLPLDYALFEKDAITLDQLHSRSVVLKSRNHTKTIKVDFQDFPNLILWSTPNKGPFIAIEPWGGLSTSVNESGFFDFKQNVTLIAPGKSDHKCYVIEVDG</sequence>
<dbReference type="CDD" id="cd09024">
    <property type="entry name" value="Aldose_epim_lacX"/>
    <property type="match status" value="1"/>
</dbReference>
<dbReference type="InterPro" id="IPR008183">
    <property type="entry name" value="Aldose_1/G6P_1-epimerase"/>
</dbReference>
<dbReference type="InterPro" id="IPR011013">
    <property type="entry name" value="Gal_mutarotase_sf_dom"/>
</dbReference>
<dbReference type="PATRIC" id="fig|888810.3.peg.346"/>
<evidence type="ECO:0000313" key="2">
    <source>
        <dbReference type="Proteomes" id="UP000003351"/>
    </source>
</evidence>
<dbReference type="Proteomes" id="UP000003351">
    <property type="component" value="Unassembled WGS sequence"/>
</dbReference>
<dbReference type="Pfam" id="PF01263">
    <property type="entry name" value="Aldose_epim"/>
    <property type="match status" value="1"/>
</dbReference>
<dbReference type="GO" id="GO:0005975">
    <property type="term" value="P:carbohydrate metabolic process"/>
    <property type="evidence" value="ECO:0007669"/>
    <property type="project" value="InterPro"/>
</dbReference>
<protein>
    <submittedName>
        <fullName evidence="1">LacX protein</fullName>
    </submittedName>
</protein>
<dbReference type="InterPro" id="IPR037481">
    <property type="entry name" value="LacX"/>
</dbReference>
<dbReference type="AlphaFoldDB" id="F0I6C2"/>
<dbReference type="GO" id="GO:0030246">
    <property type="term" value="F:carbohydrate binding"/>
    <property type="evidence" value="ECO:0007669"/>
    <property type="project" value="InterPro"/>
</dbReference>
<dbReference type="SUPFAM" id="SSF74650">
    <property type="entry name" value="Galactose mutarotase-like"/>
    <property type="match status" value="1"/>
</dbReference>
<dbReference type="HOGENOM" id="CLU_057834_1_0_9"/>
<comment type="caution">
    <text evidence="1">The sequence shown here is derived from an EMBL/GenBank/DDBJ whole genome shotgun (WGS) entry which is preliminary data.</text>
</comment>
<dbReference type="RefSeq" id="WP_002906200.1">
    <property type="nucleotide sequence ID" value="NZ_GL872408.1"/>
</dbReference>
<dbReference type="Gene3D" id="2.70.98.10">
    <property type="match status" value="1"/>
</dbReference>
<dbReference type="InterPro" id="IPR014718">
    <property type="entry name" value="GH-type_carb-bd"/>
</dbReference>
<dbReference type="EMBL" id="AEXW01000004">
    <property type="protein sequence ID" value="EGD32422.1"/>
    <property type="molecule type" value="Genomic_DNA"/>
</dbReference>
<accession>F0I6C2</accession>
<organism evidence="1 2">
    <name type="scientific">Streptococcus sanguinis SK115</name>
    <dbReference type="NCBI Taxonomy" id="888810"/>
    <lineage>
        <taxon>Bacteria</taxon>
        <taxon>Bacillati</taxon>
        <taxon>Bacillota</taxon>
        <taxon>Bacilli</taxon>
        <taxon>Lactobacillales</taxon>
        <taxon>Streptococcaceae</taxon>
        <taxon>Streptococcus</taxon>
    </lineage>
</organism>
<proteinExistence type="predicted"/>
<dbReference type="GO" id="GO:0016853">
    <property type="term" value="F:isomerase activity"/>
    <property type="evidence" value="ECO:0007669"/>
    <property type="project" value="InterPro"/>
</dbReference>